<comment type="caution">
    <text evidence="2">The sequence shown here is derived from an EMBL/GenBank/DDBJ whole genome shotgun (WGS) entry which is preliminary data.</text>
</comment>
<organism evidence="2 3">
    <name type="scientific">Sorghum bicolor</name>
    <name type="common">Sorghum</name>
    <name type="synonym">Sorghum vulgare</name>
    <dbReference type="NCBI Taxonomy" id="4558"/>
    <lineage>
        <taxon>Eukaryota</taxon>
        <taxon>Viridiplantae</taxon>
        <taxon>Streptophyta</taxon>
        <taxon>Embryophyta</taxon>
        <taxon>Tracheophyta</taxon>
        <taxon>Spermatophyta</taxon>
        <taxon>Magnoliopsida</taxon>
        <taxon>Liliopsida</taxon>
        <taxon>Poales</taxon>
        <taxon>Poaceae</taxon>
        <taxon>PACMAD clade</taxon>
        <taxon>Panicoideae</taxon>
        <taxon>Andropogonodae</taxon>
        <taxon>Andropogoneae</taxon>
        <taxon>Sorghinae</taxon>
        <taxon>Sorghum</taxon>
    </lineage>
</organism>
<evidence type="ECO:0000256" key="1">
    <source>
        <dbReference type="SAM" id="SignalP"/>
    </source>
</evidence>
<reference evidence="2" key="2">
    <citation type="submission" date="2020-10" db="EMBL/GenBank/DDBJ databases">
        <authorList>
            <person name="Cooper E.A."/>
            <person name="Brenton Z.W."/>
            <person name="Flinn B.S."/>
            <person name="Jenkins J."/>
            <person name="Shu S."/>
            <person name="Flowers D."/>
            <person name="Luo F."/>
            <person name="Wang Y."/>
            <person name="Xia P."/>
            <person name="Barry K."/>
            <person name="Daum C."/>
            <person name="Lipzen A."/>
            <person name="Yoshinaga Y."/>
            <person name="Schmutz J."/>
            <person name="Saski C."/>
            <person name="Vermerris W."/>
            <person name="Kresovich S."/>
        </authorList>
    </citation>
    <scope>NUCLEOTIDE SEQUENCE</scope>
</reference>
<reference evidence="2" key="1">
    <citation type="journal article" date="2019" name="BMC Genomics">
        <title>A new reference genome for Sorghum bicolor reveals high levels of sequence similarity between sweet and grain genotypes: implications for the genetics of sugar metabolism.</title>
        <authorList>
            <person name="Cooper E.A."/>
            <person name="Brenton Z.W."/>
            <person name="Flinn B.S."/>
            <person name="Jenkins J."/>
            <person name="Shu S."/>
            <person name="Flowers D."/>
            <person name="Luo F."/>
            <person name="Wang Y."/>
            <person name="Xia P."/>
            <person name="Barry K."/>
            <person name="Daum C."/>
            <person name="Lipzen A."/>
            <person name="Yoshinaga Y."/>
            <person name="Schmutz J."/>
            <person name="Saski C."/>
            <person name="Vermerris W."/>
            <person name="Kresovich S."/>
        </authorList>
    </citation>
    <scope>NUCLEOTIDE SEQUENCE</scope>
</reference>
<keyword evidence="1" id="KW-0732">Signal</keyword>
<dbReference type="EMBL" id="CM027688">
    <property type="protein sequence ID" value="KAG0517096.1"/>
    <property type="molecule type" value="Genomic_DNA"/>
</dbReference>
<accession>A0A921Q8V2</accession>
<evidence type="ECO:0000313" key="3">
    <source>
        <dbReference type="Proteomes" id="UP000807115"/>
    </source>
</evidence>
<feature type="chain" id="PRO_5037848745" evidence="1">
    <location>
        <begin position="21"/>
        <end position="101"/>
    </location>
</feature>
<name>A0A921Q8V2_SORBI</name>
<dbReference type="AlphaFoldDB" id="A0A921Q8V2"/>
<sequence length="101" mass="11089">VWMDKVLIVWLFWLASEVWSQALSGHPYSQSQAQVETPLEPGSVSAHVLLLLTSQMQHLLASLSHYTPRLKTTMQAASFFLTPLLVTGRYGGPTGAPSPLL</sequence>
<feature type="signal peptide" evidence="1">
    <location>
        <begin position="1"/>
        <end position="20"/>
    </location>
</feature>
<gene>
    <name evidence="2" type="ORF">BDA96_09G059100</name>
</gene>
<dbReference type="Proteomes" id="UP000807115">
    <property type="component" value="Chromosome 9"/>
</dbReference>
<proteinExistence type="predicted"/>
<protein>
    <submittedName>
        <fullName evidence="2">Uncharacterized protein</fullName>
    </submittedName>
</protein>
<evidence type="ECO:0000313" key="2">
    <source>
        <dbReference type="EMBL" id="KAG0517096.1"/>
    </source>
</evidence>
<feature type="non-terminal residue" evidence="2">
    <location>
        <position position="1"/>
    </location>
</feature>